<reference evidence="6 7" key="1">
    <citation type="journal article" date="2015" name="Mol. Plant Microbe Interact.">
        <title>Genome, transcriptome, and functional analyses of Penicillium expansum provide new insights into secondary metabolism and pathogenicity.</title>
        <authorList>
            <person name="Ballester A.R."/>
            <person name="Marcet-Houben M."/>
            <person name="Levin E."/>
            <person name="Sela N."/>
            <person name="Selma-Lazaro C."/>
            <person name="Carmona L."/>
            <person name="Wisniewski M."/>
            <person name="Droby S."/>
            <person name="Gonzalez-Candelas L."/>
            <person name="Gabaldon T."/>
        </authorList>
    </citation>
    <scope>NUCLEOTIDE SEQUENCE [LARGE SCALE GENOMIC DNA]</scope>
    <source>
        <strain evidence="6 7">MD-8</strain>
    </source>
</reference>
<keyword evidence="6" id="KW-0238">DNA-binding</keyword>
<evidence type="ECO:0000256" key="3">
    <source>
        <dbReference type="ARBA" id="ARBA00022691"/>
    </source>
</evidence>
<evidence type="ECO:0000313" key="7">
    <source>
        <dbReference type="Proteomes" id="UP000030143"/>
    </source>
</evidence>
<dbReference type="GO" id="GO:0046983">
    <property type="term" value="F:protein dimerization activity"/>
    <property type="evidence" value="ECO:0007669"/>
    <property type="project" value="InterPro"/>
</dbReference>
<dbReference type="PROSITE" id="PS51683">
    <property type="entry name" value="SAM_OMT_II"/>
    <property type="match status" value="1"/>
</dbReference>
<proteinExistence type="predicted"/>
<feature type="domain" description="O-methyltransferase C-terminal" evidence="4">
    <location>
        <begin position="238"/>
        <end position="392"/>
    </location>
</feature>
<comment type="caution">
    <text evidence="6">The sequence shown here is derived from an EMBL/GenBank/DDBJ whole genome shotgun (WGS) entry which is preliminary data.</text>
</comment>
<evidence type="ECO:0000256" key="2">
    <source>
        <dbReference type="ARBA" id="ARBA00022679"/>
    </source>
</evidence>
<dbReference type="AlphaFoldDB" id="A0A0A2JCB4"/>
<dbReference type="STRING" id="27334.A0A0A2JCB4"/>
<keyword evidence="3" id="KW-0949">S-adenosyl-L-methionine</keyword>
<dbReference type="Pfam" id="PF08100">
    <property type="entry name" value="Dimerisation"/>
    <property type="match status" value="1"/>
</dbReference>
<dbReference type="Pfam" id="PF00891">
    <property type="entry name" value="Methyltransf_2"/>
    <property type="match status" value="1"/>
</dbReference>
<dbReference type="InterPro" id="IPR012967">
    <property type="entry name" value="COMT_dimerisation"/>
</dbReference>
<accession>A0A0A2JCB4</accession>
<dbReference type="InterPro" id="IPR036390">
    <property type="entry name" value="WH_DNA-bd_sf"/>
</dbReference>
<dbReference type="InterPro" id="IPR016461">
    <property type="entry name" value="COMT-like"/>
</dbReference>
<dbReference type="HOGENOM" id="CLU_005533_12_2_1"/>
<dbReference type="GO" id="GO:0008171">
    <property type="term" value="F:O-methyltransferase activity"/>
    <property type="evidence" value="ECO:0007669"/>
    <property type="project" value="InterPro"/>
</dbReference>
<dbReference type="RefSeq" id="XP_016595019.1">
    <property type="nucleotide sequence ID" value="XM_016748177.1"/>
</dbReference>
<feature type="domain" description="O-methyltransferase dimerisation" evidence="5">
    <location>
        <begin position="72"/>
        <end position="150"/>
    </location>
</feature>
<evidence type="ECO:0000259" key="4">
    <source>
        <dbReference type="Pfam" id="PF00891"/>
    </source>
</evidence>
<dbReference type="VEuPathDB" id="FungiDB:PEXP_063260"/>
<organism evidence="6 7">
    <name type="scientific">Penicillium expansum</name>
    <name type="common">Blue mold rot fungus</name>
    <dbReference type="NCBI Taxonomy" id="27334"/>
    <lineage>
        <taxon>Eukaryota</taxon>
        <taxon>Fungi</taxon>
        <taxon>Dikarya</taxon>
        <taxon>Ascomycota</taxon>
        <taxon>Pezizomycotina</taxon>
        <taxon>Eurotiomycetes</taxon>
        <taxon>Eurotiomycetidae</taxon>
        <taxon>Eurotiales</taxon>
        <taxon>Aspergillaceae</taxon>
        <taxon>Penicillium</taxon>
    </lineage>
</organism>
<name>A0A0A2JCB4_PENEN</name>
<dbReference type="PANTHER" id="PTHR43712">
    <property type="entry name" value="PUTATIVE (AFU_ORTHOLOGUE AFUA_4G14580)-RELATED"/>
    <property type="match status" value="1"/>
</dbReference>
<dbReference type="InterPro" id="IPR036388">
    <property type="entry name" value="WH-like_DNA-bd_sf"/>
</dbReference>
<dbReference type="InterPro" id="IPR029063">
    <property type="entry name" value="SAM-dependent_MTases_sf"/>
</dbReference>
<dbReference type="SUPFAM" id="SSF46785">
    <property type="entry name" value="Winged helix' DNA-binding domain"/>
    <property type="match status" value="1"/>
</dbReference>
<evidence type="ECO:0000313" key="6">
    <source>
        <dbReference type="EMBL" id="KGO52258.1"/>
    </source>
</evidence>
<keyword evidence="7" id="KW-1185">Reference proteome</keyword>
<keyword evidence="2" id="KW-0808">Transferase</keyword>
<protein>
    <submittedName>
        <fullName evidence="6">Winged helix-turn-helix transcription repressor DNA-binding</fullName>
    </submittedName>
</protein>
<dbReference type="InterPro" id="IPR001077">
    <property type="entry name" value="COMT_C"/>
</dbReference>
<dbReference type="Proteomes" id="UP000030143">
    <property type="component" value="Unassembled WGS sequence"/>
</dbReference>
<dbReference type="PANTHER" id="PTHR43712:SF2">
    <property type="entry name" value="O-METHYLTRANSFERASE CICE"/>
    <property type="match status" value="1"/>
</dbReference>
<sequence length="413" mass="46353">MDRIEGTLGRVIKSLEEARNVLQGECRAELMTRLHNSETLPDRKLYELSGEATQLLHEVELLLEPRPMILANYFLGSAKTKCLNAAVELYIPDILKAGPMDLATLATASKARPDRLKQVMRVLCSDSVFGFDRKSQRYSLNECSQLLLTDHWTRWWHWVDLYGNEFYDMARGIPAACREGETRMPSQIAFDTDLSMFSWFAAQGSLHRVHRTLGGGAIAQAPGIVQDYPWGDVADGKTTVIDVGGGGGGLIAALLRAVPNLQGGVFDRPEVIDHATENFHGDSGIYRDVGSQVALKDLHKGDFFQSIPSYKVYTMKWCLHDWNDHQVVQILSNIRKAIILGPNSRVVLLEIMLRDGHVGHLSRLADLSVFMAASGVERDEDDWRDLARKSGWKIQYVFHLRNAWPVAMELVPI</sequence>
<evidence type="ECO:0000259" key="5">
    <source>
        <dbReference type="Pfam" id="PF08100"/>
    </source>
</evidence>
<dbReference type="Gene3D" id="1.10.10.10">
    <property type="entry name" value="Winged helix-like DNA-binding domain superfamily/Winged helix DNA-binding domain"/>
    <property type="match status" value="1"/>
</dbReference>
<dbReference type="SUPFAM" id="SSF53335">
    <property type="entry name" value="S-adenosyl-L-methionine-dependent methyltransferases"/>
    <property type="match status" value="1"/>
</dbReference>
<dbReference type="GO" id="GO:0003677">
    <property type="term" value="F:DNA binding"/>
    <property type="evidence" value="ECO:0007669"/>
    <property type="project" value="UniProtKB-KW"/>
</dbReference>
<evidence type="ECO:0000256" key="1">
    <source>
        <dbReference type="ARBA" id="ARBA00022603"/>
    </source>
</evidence>
<keyword evidence="1" id="KW-0489">Methyltransferase</keyword>
<dbReference type="GO" id="GO:0044550">
    <property type="term" value="P:secondary metabolite biosynthetic process"/>
    <property type="evidence" value="ECO:0007669"/>
    <property type="project" value="UniProtKB-ARBA"/>
</dbReference>
<dbReference type="EMBL" id="JQFZ01000269">
    <property type="protein sequence ID" value="KGO52258.1"/>
    <property type="molecule type" value="Genomic_DNA"/>
</dbReference>
<gene>
    <name evidence="6" type="ORF">PEX2_109100</name>
</gene>
<dbReference type="GO" id="GO:0032259">
    <property type="term" value="P:methylation"/>
    <property type="evidence" value="ECO:0007669"/>
    <property type="project" value="UniProtKB-KW"/>
</dbReference>
<dbReference type="Gene3D" id="3.40.50.150">
    <property type="entry name" value="Vaccinia Virus protein VP39"/>
    <property type="match status" value="1"/>
</dbReference>
<dbReference type="GeneID" id="27683598"/>